<dbReference type="Pfam" id="PF00232">
    <property type="entry name" value="Glyco_hydro_1"/>
    <property type="match status" value="1"/>
</dbReference>
<evidence type="ECO:0000313" key="2">
    <source>
        <dbReference type="Proteomes" id="UP000029224"/>
    </source>
</evidence>
<keyword evidence="2" id="KW-1185">Reference proteome</keyword>
<dbReference type="InterPro" id="IPR017853">
    <property type="entry name" value="GH"/>
</dbReference>
<dbReference type="InterPro" id="IPR001360">
    <property type="entry name" value="Glyco_hydro_1"/>
</dbReference>
<dbReference type="Proteomes" id="UP000029224">
    <property type="component" value="Unassembled WGS sequence"/>
</dbReference>
<organism evidence="1 2">
    <name type="scientific">Vibrio maritimus</name>
    <dbReference type="NCBI Taxonomy" id="990268"/>
    <lineage>
        <taxon>Bacteria</taxon>
        <taxon>Pseudomonadati</taxon>
        <taxon>Pseudomonadota</taxon>
        <taxon>Gammaproteobacteria</taxon>
        <taxon>Vibrionales</taxon>
        <taxon>Vibrionaceae</taxon>
        <taxon>Vibrio</taxon>
    </lineage>
</organism>
<evidence type="ECO:0000313" key="1">
    <source>
        <dbReference type="EMBL" id="GAL33298.1"/>
    </source>
</evidence>
<dbReference type="GO" id="GO:0005975">
    <property type="term" value="P:carbohydrate metabolic process"/>
    <property type="evidence" value="ECO:0007669"/>
    <property type="project" value="InterPro"/>
</dbReference>
<comment type="caution">
    <text evidence="1">The sequence shown here is derived from an EMBL/GenBank/DDBJ whole genome shotgun (WGS) entry which is preliminary data.</text>
</comment>
<gene>
    <name evidence="1" type="ORF">JCM19240_1994</name>
</gene>
<proteinExistence type="predicted"/>
<reference evidence="1 2" key="2">
    <citation type="submission" date="2014-09" db="EMBL/GenBank/DDBJ databases">
        <authorList>
            <consortium name="NBRP consortium"/>
            <person name="Sawabe T."/>
            <person name="Meirelles P."/>
            <person name="Nakanishi M."/>
            <person name="Sayaka M."/>
            <person name="Hattori M."/>
            <person name="Ohkuma M."/>
        </authorList>
    </citation>
    <scope>NUCLEOTIDE SEQUENCE [LARGE SCALE GENOMIC DNA]</scope>
    <source>
        <strain evidence="1 2">JCM 19240</strain>
    </source>
</reference>
<dbReference type="SUPFAM" id="SSF51445">
    <property type="entry name" value="(Trans)glycosidases"/>
    <property type="match status" value="1"/>
</dbReference>
<reference evidence="1 2" key="1">
    <citation type="submission" date="2014-09" db="EMBL/GenBank/DDBJ databases">
        <title>Vibrio maritimus JCM 19240. (C210) whole genome shotgun sequence.</title>
        <authorList>
            <person name="Sawabe T."/>
            <person name="Meirelles P."/>
            <person name="Nakanishi M."/>
            <person name="Sayaka M."/>
            <person name="Hattori M."/>
            <person name="Ohkuma M."/>
        </authorList>
    </citation>
    <scope>NUCLEOTIDE SEQUENCE [LARGE SCALE GENOMIC DNA]</scope>
    <source>
        <strain evidence="1 2">JCM 19240</strain>
    </source>
</reference>
<sequence>MIAAENAQEIQDLLWMDVYAKGAYPKIGLKLLERLGIHIDFQEGDKELLKAGICDFMGLNYYQSATFVAPENRQETAQTGNAAQVSVVSDVARIPTDDYYVRADNEHLK</sequence>
<keyword evidence="1" id="KW-0378">Hydrolase</keyword>
<dbReference type="AlphaFoldDB" id="A0A090T285"/>
<protein>
    <submittedName>
        <fullName evidence="1">Beta-glucosidase</fullName>
        <ecNumber evidence="1">3.2.1.21</ecNumber>
        <ecNumber evidence="1">3.2.1.86</ecNumber>
    </submittedName>
</protein>
<accession>A0A090T285</accession>
<dbReference type="EC" id="3.2.1.86" evidence="1"/>
<dbReference type="GO" id="GO:0008706">
    <property type="term" value="F:6-phospho-beta-glucosidase activity"/>
    <property type="evidence" value="ECO:0007669"/>
    <property type="project" value="UniProtKB-EC"/>
</dbReference>
<dbReference type="Gene3D" id="3.20.20.80">
    <property type="entry name" value="Glycosidases"/>
    <property type="match status" value="1"/>
</dbReference>
<dbReference type="EMBL" id="BBMT01000003">
    <property type="protein sequence ID" value="GAL33298.1"/>
    <property type="molecule type" value="Genomic_DNA"/>
</dbReference>
<dbReference type="EC" id="3.2.1.21" evidence="1"/>
<keyword evidence="1" id="KW-0326">Glycosidase</keyword>
<name>A0A090T285_9VIBR</name>